<dbReference type="Gene3D" id="1.10.150.240">
    <property type="entry name" value="Putative phosphatase, domain 2"/>
    <property type="match status" value="1"/>
</dbReference>
<keyword evidence="2" id="KW-1185">Reference proteome</keyword>
<sequence>MSREPLARPLPAAVLWDMDGTLIDTEPYWMAEEHAMVGEAGGTWTEKDGLDLVGNDLLTSARIILERTPVTGTPEEVVGRLLDGVVRRTQERLPWRPGARELVEELTGLGIPMALVTMSWTVFADVLVQALPEDTFAAVVTGDTVPRGKPHPDPYEIAAEALGVPVGDCVAVEDSPNGARSSTAAGVPTIVVPHMVSVPDLPLSVQVASLDGLGAADLAEAVSPLRRRPE</sequence>
<dbReference type="SFLD" id="SFLDG01129">
    <property type="entry name" value="C1.5:_HAD__Beta-PGM__Phosphata"/>
    <property type="match status" value="1"/>
</dbReference>
<dbReference type="InterPro" id="IPR023214">
    <property type="entry name" value="HAD_sf"/>
</dbReference>
<dbReference type="InterPro" id="IPR036412">
    <property type="entry name" value="HAD-like_sf"/>
</dbReference>
<name>A0A542YSY9_9MICO</name>
<dbReference type="Pfam" id="PF00702">
    <property type="entry name" value="Hydrolase"/>
    <property type="match status" value="1"/>
</dbReference>
<protein>
    <submittedName>
        <fullName evidence="1">HAD superfamily hydrolase (TIGR01509 family)</fullName>
    </submittedName>
</protein>
<dbReference type="Gene3D" id="3.40.50.1000">
    <property type="entry name" value="HAD superfamily/HAD-like"/>
    <property type="match status" value="1"/>
</dbReference>
<dbReference type="Proteomes" id="UP000319516">
    <property type="component" value="Unassembled WGS sequence"/>
</dbReference>
<comment type="caution">
    <text evidence="1">The sequence shown here is derived from an EMBL/GenBank/DDBJ whole genome shotgun (WGS) entry which is preliminary data.</text>
</comment>
<organism evidence="1 2">
    <name type="scientific">Ornithinicoccus hortensis</name>
    <dbReference type="NCBI Taxonomy" id="82346"/>
    <lineage>
        <taxon>Bacteria</taxon>
        <taxon>Bacillati</taxon>
        <taxon>Actinomycetota</taxon>
        <taxon>Actinomycetes</taxon>
        <taxon>Micrococcales</taxon>
        <taxon>Intrasporangiaceae</taxon>
        <taxon>Ornithinicoccus</taxon>
    </lineage>
</organism>
<proteinExistence type="predicted"/>
<dbReference type="NCBIfam" id="TIGR01509">
    <property type="entry name" value="HAD-SF-IA-v3"/>
    <property type="match status" value="1"/>
</dbReference>
<accession>A0A542YSY9</accession>
<dbReference type="GO" id="GO:0016787">
    <property type="term" value="F:hydrolase activity"/>
    <property type="evidence" value="ECO:0007669"/>
    <property type="project" value="UniProtKB-KW"/>
</dbReference>
<dbReference type="RefSeq" id="WP_228393042.1">
    <property type="nucleotide sequence ID" value="NZ_BAAAIK010000007.1"/>
</dbReference>
<dbReference type="PANTHER" id="PTHR18901:SF38">
    <property type="entry name" value="PSEUDOURIDINE-5'-PHOSPHATASE"/>
    <property type="match status" value="1"/>
</dbReference>
<dbReference type="InterPro" id="IPR023198">
    <property type="entry name" value="PGP-like_dom2"/>
</dbReference>
<dbReference type="PRINTS" id="PR00413">
    <property type="entry name" value="HADHALOGNASE"/>
</dbReference>
<dbReference type="InterPro" id="IPR006439">
    <property type="entry name" value="HAD-SF_hydro_IA"/>
</dbReference>
<dbReference type="CDD" id="cd07505">
    <property type="entry name" value="HAD_BPGM-like"/>
    <property type="match status" value="1"/>
</dbReference>
<dbReference type="SUPFAM" id="SSF56784">
    <property type="entry name" value="HAD-like"/>
    <property type="match status" value="1"/>
</dbReference>
<reference evidence="1 2" key="1">
    <citation type="submission" date="2019-06" db="EMBL/GenBank/DDBJ databases">
        <title>Sequencing the genomes of 1000 actinobacteria strains.</title>
        <authorList>
            <person name="Klenk H.-P."/>
        </authorList>
    </citation>
    <scope>NUCLEOTIDE SEQUENCE [LARGE SCALE GENOMIC DNA]</scope>
    <source>
        <strain evidence="1 2">DSM 12335</strain>
    </source>
</reference>
<gene>
    <name evidence="1" type="ORF">FB467_2309</name>
</gene>
<evidence type="ECO:0000313" key="2">
    <source>
        <dbReference type="Proteomes" id="UP000319516"/>
    </source>
</evidence>
<keyword evidence="1" id="KW-0378">Hydrolase</keyword>
<dbReference type="PANTHER" id="PTHR18901">
    <property type="entry name" value="2-DEOXYGLUCOSE-6-PHOSPHATE PHOSPHATASE 2"/>
    <property type="match status" value="1"/>
</dbReference>
<dbReference type="SFLD" id="SFLDS00003">
    <property type="entry name" value="Haloacid_Dehalogenase"/>
    <property type="match status" value="1"/>
</dbReference>
<evidence type="ECO:0000313" key="1">
    <source>
        <dbReference type="EMBL" id="TQL51171.1"/>
    </source>
</evidence>
<dbReference type="EMBL" id="VFOP01000001">
    <property type="protein sequence ID" value="TQL51171.1"/>
    <property type="molecule type" value="Genomic_DNA"/>
</dbReference>
<dbReference type="AlphaFoldDB" id="A0A542YSY9"/>